<dbReference type="RefSeq" id="WP_091981131.1">
    <property type="nucleotide sequence ID" value="NZ_FOLO01000005.1"/>
</dbReference>
<dbReference type="FunFam" id="3.30.565.10:FF:000006">
    <property type="entry name" value="Sensor histidine kinase WalK"/>
    <property type="match status" value="1"/>
</dbReference>
<proteinExistence type="predicted"/>
<dbReference type="OrthoDB" id="9770795at2"/>
<dbReference type="Proteomes" id="UP000198862">
    <property type="component" value="Unassembled WGS sequence"/>
</dbReference>
<evidence type="ECO:0000313" key="9">
    <source>
        <dbReference type="EMBL" id="SFC16490.1"/>
    </source>
</evidence>
<organism evidence="9 10">
    <name type="scientific">Pseudoalteromonas denitrificans DSM 6059</name>
    <dbReference type="NCBI Taxonomy" id="1123010"/>
    <lineage>
        <taxon>Bacteria</taxon>
        <taxon>Pseudomonadati</taxon>
        <taxon>Pseudomonadota</taxon>
        <taxon>Gammaproteobacteria</taxon>
        <taxon>Alteromonadales</taxon>
        <taxon>Pseudoalteromonadaceae</taxon>
        <taxon>Pseudoalteromonas</taxon>
    </lineage>
</organism>
<keyword evidence="4" id="KW-0808">Transferase</keyword>
<dbReference type="EMBL" id="FOLO01000005">
    <property type="protein sequence ID" value="SFC16490.1"/>
    <property type="molecule type" value="Genomic_DNA"/>
</dbReference>
<dbReference type="GO" id="GO:0000155">
    <property type="term" value="F:phosphorelay sensor kinase activity"/>
    <property type="evidence" value="ECO:0007669"/>
    <property type="project" value="InterPro"/>
</dbReference>
<evidence type="ECO:0000256" key="5">
    <source>
        <dbReference type="ARBA" id="ARBA00022777"/>
    </source>
</evidence>
<dbReference type="PROSITE" id="PS50109">
    <property type="entry name" value="HIS_KIN"/>
    <property type="match status" value="1"/>
</dbReference>
<name>A0A1I1H5P8_9GAMM</name>
<accession>A0A1I1H5P8</accession>
<keyword evidence="3" id="KW-0597">Phosphoprotein</keyword>
<dbReference type="STRING" id="1123010.SAMN02745724_01071"/>
<dbReference type="InterPro" id="IPR004358">
    <property type="entry name" value="Sig_transdc_His_kin-like_C"/>
</dbReference>
<dbReference type="PANTHER" id="PTHR43711:SF1">
    <property type="entry name" value="HISTIDINE KINASE 1"/>
    <property type="match status" value="1"/>
</dbReference>
<dbReference type="InterPro" id="IPR003594">
    <property type="entry name" value="HATPase_dom"/>
</dbReference>
<keyword evidence="5 9" id="KW-0418">Kinase</keyword>
<dbReference type="PRINTS" id="PR00344">
    <property type="entry name" value="BCTRLSENSOR"/>
</dbReference>
<evidence type="ECO:0000256" key="4">
    <source>
        <dbReference type="ARBA" id="ARBA00022679"/>
    </source>
</evidence>
<evidence type="ECO:0000256" key="3">
    <source>
        <dbReference type="ARBA" id="ARBA00022553"/>
    </source>
</evidence>
<feature type="transmembrane region" description="Helical" evidence="7">
    <location>
        <begin position="185"/>
        <end position="205"/>
    </location>
</feature>
<dbReference type="SUPFAM" id="SSF55874">
    <property type="entry name" value="ATPase domain of HSP90 chaperone/DNA topoisomerase II/histidine kinase"/>
    <property type="match status" value="1"/>
</dbReference>
<reference evidence="9 10" key="1">
    <citation type="submission" date="2016-10" db="EMBL/GenBank/DDBJ databases">
        <authorList>
            <person name="de Groot N.N."/>
        </authorList>
    </citation>
    <scope>NUCLEOTIDE SEQUENCE [LARGE SCALE GENOMIC DNA]</scope>
    <source>
        <strain evidence="9 10">DSM 6059</strain>
    </source>
</reference>
<feature type="domain" description="Histidine kinase" evidence="8">
    <location>
        <begin position="283"/>
        <end position="506"/>
    </location>
</feature>
<dbReference type="InterPro" id="IPR036097">
    <property type="entry name" value="HisK_dim/P_sf"/>
</dbReference>
<sequence>MIALIGKASLAAYTLIYFIEYSIVVFKLDSWSLRSKVLLPTLVILLIISFIYVYVFTSLFINVKNDAFNDHKILIKLDHQITYIGLNQSHANEKQLNKLAKLAEKYQKHVLHTDGEDDEEYQVAKNILGYVTEYIVQYNLYLSNKLNSDKIFNLHILSLEVKVLAEVEKALDIVQAEADEDLEVLLYYEILSSIIFFSLIMIMVMRGINKILVPLVELRKKIEEFSPDVNFSKNQPMNGDEIKMLLHAFKEMGDDIKYKEVQLTSALIEAEETNKSKSAFLANISHELRTPMLGILGFAELGMTKIDKVEKEKLFKYFVRIFESGTRLLKLLNNLLDLSKLEAGKMQFDFYEQSILVVLNDTLIELDSLISKNKLKIELDNQLLDFSLNIDKQRIHQVFYNVLSNAIKFSPELSTIKITLVETELTNDDKAIKIIVSDQGVGIPKEELEHVFCMFSQSSLTNTGAGGTGLGLSICRDILDKHQGFIYAENNKEQGVSFIIVLPKVIK</sequence>
<dbReference type="InterPro" id="IPR005467">
    <property type="entry name" value="His_kinase_dom"/>
</dbReference>
<protein>
    <recommendedName>
        <fullName evidence="2">histidine kinase</fullName>
        <ecNumber evidence="2">2.7.13.3</ecNumber>
    </recommendedName>
</protein>
<dbReference type="InterPro" id="IPR036890">
    <property type="entry name" value="HATPase_C_sf"/>
</dbReference>
<keyword evidence="7" id="KW-0812">Transmembrane</keyword>
<evidence type="ECO:0000313" key="10">
    <source>
        <dbReference type="Proteomes" id="UP000198862"/>
    </source>
</evidence>
<feature type="transmembrane region" description="Helical" evidence="7">
    <location>
        <begin position="6"/>
        <end position="26"/>
    </location>
</feature>
<keyword evidence="7" id="KW-0472">Membrane</keyword>
<dbReference type="GO" id="GO:0005886">
    <property type="term" value="C:plasma membrane"/>
    <property type="evidence" value="ECO:0007669"/>
    <property type="project" value="UniProtKB-ARBA"/>
</dbReference>
<dbReference type="Pfam" id="PF02518">
    <property type="entry name" value="HATPase_c"/>
    <property type="match status" value="1"/>
</dbReference>
<evidence type="ECO:0000256" key="2">
    <source>
        <dbReference type="ARBA" id="ARBA00012438"/>
    </source>
</evidence>
<comment type="catalytic activity">
    <reaction evidence="1">
        <text>ATP + protein L-histidine = ADP + protein N-phospho-L-histidine.</text>
        <dbReference type="EC" id="2.7.13.3"/>
    </reaction>
</comment>
<dbReference type="SUPFAM" id="SSF47384">
    <property type="entry name" value="Homodimeric domain of signal transducing histidine kinase"/>
    <property type="match status" value="1"/>
</dbReference>
<evidence type="ECO:0000259" key="8">
    <source>
        <dbReference type="PROSITE" id="PS50109"/>
    </source>
</evidence>
<dbReference type="AlphaFoldDB" id="A0A1I1H5P8"/>
<evidence type="ECO:0000256" key="6">
    <source>
        <dbReference type="ARBA" id="ARBA00023012"/>
    </source>
</evidence>
<keyword evidence="7" id="KW-1133">Transmembrane helix</keyword>
<dbReference type="CDD" id="cd00082">
    <property type="entry name" value="HisKA"/>
    <property type="match status" value="1"/>
</dbReference>
<keyword evidence="10" id="KW-1185">Reference proteome</keyword>
<dbReference type="InterPro" id="IPR050736">
    <property type="entry name" value="Sensor_HK_Regulatory"/>
</dbReference>
<dbReference type="SMART" id="SM00388">
    <property type="entry name" value="HisKA"/>
    <property type="match status" value="1"/>
</dbReference>
<dbReference type="Gene3D" id="3.30.565.10">
    <property type="entry name" value="Histidine kinase-like ATPase, C-terminal domain"/>
    <property type="match status" value="1"/>
</dbReference>
<gene>
    <name evidence="9" type="ORF">SAMN02745724_01071</name>
</gene>
<dbReference type="InterPro" id="IPR003661">
    <property type="entry name" value="HisK_dim/P_dom"/>
</dbReference>
<dbReference type="EC" id="2.7.13.3" evidence="2"/>
<dbReference type="Gene3D" id="1.10.287.130">
    <property type="match status" value="1"/>
</dbReference>
<dbReference type="PANTHER" id="PTHR43711">
    <property type="entry name" value="TWO-COMPONENT HISTIDINE KINASE"/>
    <property type="match status" value="1"/>
</dbReference>
<dbReference type="SMART" id="SM00387">
    <property type="entry name" value="HATPase_c"/>
    <property type="match status" value="1"/>
</dbReference>
<dbReference type="Pfam" id="PF00512">
    <property type="entry name" value="HisKA"/>
    <property type="match status" value="1"/>
</dbReference>
<evidence type="ECO:0000256" key="7">
    <source>
        <dbReference type="SAM" id="Phobius"/>
    </source>
</evidence>
<keyword evidence="6" id="KW-0902">Two-component regulatory system</keyword>
<feature type="transmembrane region" description="Helical" evidence="7">
    <location>
        <begin position="38"/>
        <end position="61"/>
    </location>
</feature>
<evidence type="ECO:0000256" key="1">
    <source>
        <dbReference type="ARBA" id="ARBA00000085"/>
    </source>
</evidence>